<reference evidence="1 2" key="1">
    <citation type="submission" date="2017-11" db="EMBL/GenBank/DDBJ databases">
        <authorList>
            <person name="Han C.G."/>
        </authorList>
    </citation>
    <scope>NUCLEOTIDE SEQUENCE [LARGE SCALE GENOMIC DNA]</scope>
    <source>
        <strain evidence="1 2">A10</strain>
    </source>
</reference>
<accession>A0A2J5PFX8</accession>
<dbReference type="EMBL" id="PIDR01000972">
    <property type="protein sequence ID" value="PLO64814.1"/>
    <property type="molecule type" value="Genomic_DNA"/>
</dbReference>
<dbReference type="InterPro" id="IPR013568">
    <property type="entry name" value="SEFIR_dom"/>
</dbReference>
<dbReference type="RefSeq" id="WP_032693210.1">
    <property type="nucleotide sequence ID" value="NZ_BQUL01000028.1"/>
</dbReference>
<keyword evidence="1" id="KW-0675">Receptor</keyword>
<protein>
    <submittedName>
        <fullName evidence="1">Toll/interleukin-1 receptor domain-containing protein</fullName>
    </submittedName>
</protein>
<dbReference type="InterPro" id="IPR000157">
    <property type="entry name" value="TIR_dom"/>
</dbReference>
<name>A0A2J5PFX8_9ENTR</name>
<sequence length="304" mass="34642">MKTDLFISYAWTSDVHREWVRLIASHLDLIGYTVKIDESVKYGSSLSGFMREVIETDHVLLIVDDNYVERANNKPNSGVGIENKWISEAFTTKHSTWLSVIFVRNPERKLPNWLEGHNPKGFDFNSNPDRNEFPGSIQIDAIWRWLVGLPADKKHATPLSVYRQRIARLEHIDILRAPSHYANPALKGREIFRFKDYAHYTVGNSEYQFKIVFSACSDNSVYLYIDGGLKAVGLITAADFDPLTVNSFLTPGRYVTPAVGQKAVLLNTNGVLCVVTIDNVQREINSAEYVHPHVEFSYEILEKH</sequence>
<dbReference type="AlphaFoldDB" id="A0A2J5PFX8"/>
<evidence type="ECO:0000313" key="1">
    <source>
        <dbReference type="EMBL" id="PLO64814.1"/>
    </source>
</evidence>
<dbReference type="InterPro" id="IPR035897">
    <property type="entry name" value="Toll_tir_struct_dom_sf"/>
</dbReference>
<accession>A0A384J275</accession>
<dbReference type="PROSITE" id="PS51534">
    <property type="entry name" value="SEFIR"/>
    <property type="match status" value="1"/>
</dbReference>
<evidence type="ECO:0000313" key="2">
    <source>
        <dbReference type="Proteomes" id="UP000234667"/>
    </source>
</evidence>
<proteinExistence type="predicted"/>
<dbReference type="GO" id="GO:0007165">
    <property type="term" value="P:signal transduction"/>
    <property type="evidence" value="ECO:0007669"/>
    <property type="project" value="InterPro"/>
</dbReference>
<gene>
    <name evidence="1" type="ORF">CWN49_24610</name>
</gene>
<dbReference type="Proteomes" id="UP000234667">
    <property type="component" value="Unassembled WGS sequence"/>
</dbReference>
<organism evidence="1 2">
    <name type="scientific">Klebsiella michiganensis</name>
    <dbReference type="NCBI Taxonomy" id="1134687"/>
    <lineage>
        <taxon>Bacteria</taxon>
        <taxon>Pseudomonadati</taxon>
        <taxon>Pseudomonadota</taxon>
        <taxon>Gammaproteobacteria</taxon>
        <taxon>Enterobacterales</taxon>
        <taxon>Enterobacteriaceae</taxon>
        <taxon>Klebsiella/Raoultella group</taxon>
        <taxon>Klebsiella</taxon>
    </lineage>
</organism>
<comment type="caution">
    <text evidence="1">The sequence shown here is derived from an EMBL/GenBank/DDBJ whole genome shotgun (WGS) entry which is preliminary data.</text>
</comment>
<dbReference type="Pfam" id="PF13676">
    <property type="entry name" value="TIR_2"/>
    <property type="match status" value="1"/>
</dbReference>
<dbReference type="Gene3D" id="3.40.50.10140">
    <property type="entry name" value="Toll/interleukin-1 receptor homology (TIR) domain"/>
    <property type="match status" value="1"/>
</dbReference>
<reference evidence="1 2" key="2">
    <citation type="submission" date="2018-01" db="EMBL/GenBank/DDBJ databases">
        <title>Genomic study of Klebsiella pneumoniae.</title>
        <authorList>
            <person name="Yang Y."/>
            <person name="Bicalho R."/>
        </authorList>
    </citation>
    <scope>NUCLEOTIDE SEQUENCE [LARGE SCALE GENOMIC DNA]</scope>
    <source>
        <strain evidence="1 2">A10</strain>
    </source>
</reference>